<dbReference type="Gene3D" id="1.10.3720.10">
    <property type="entry name" value="MetI-like"/>
    <property type="match status" value="1"/>
</dbReference>
<keyword evidence="5 8" id="KW-0812">Transmembrane</keyword>
<keyword evidence="3" id="KW-1003">Cell membrane</keyword>
<feature type="transmembrane region" description="Helical" evidence="8">
    <location>
        <begin position="213"/>
        <end position="238"/>
    </location>
</feature>
<dbReference type="EMBL" id="REGA01000032">
    <property type="protein sequence ID" value="RQG89663.1"/>
    <property type="molecule type" value="Genomic_DNA"/>
</dbReference>
<evidence type="ECO:0000256" key="3">
    <source>
        <dbReference type="ARBA" id="ARBA00022475"/>
    </source>
</evidence>
<dbReference type="InterPro" id="IPR000515">
    <property type="entry name" value="MetI-like"/>
</dbReference>
<comment type="caution">
    <text evidence="10">The sequence shown here is derived from an EMBL/GenBank/DDBJ whole genome shotgun (WGS) entry which is preliminary data.</text>
</comment>
<comment type="subcellular location">
    <subcellularLocation>
        <location evidence="1">Cell inner membrane</location>
        <topology evidence="1">Multi-pass membrane protein</topology>
    </subcellularLocation>
    <subcellularLocation>
        <location evidence="8">Cell membrane</location>
        <topology evidence="8">Multi-pass membrane protein</topology>
    </subcellularLocation>
</comment>
<feature type="transmembrane region" description="Helical" evidence="8">
    <location>
        <begin position="168"/>
        <end position="193"/>
    </location>
</feature>
<evidence type="ECO:0000256" key="1">
    <source>
        <dbReference type="ARBA" id="ARBA00004429"/>
    </source>
</evidence>
<evidence type="ECO:0000256" key="4">
    <source>
        <dbReference type="ARBA" id="ARBA00022519"/>
    </source>
</evidence>
<evidence type="ECO:0000256" key="6">
    <source>
        <dbReference type="ARBA" id="ARBA00022989"/>
    </source>
</evidence>
<evidence type="ECO:0000256" key="5">
    <source>
        <dbReference type="ARBA" id="ARBA00022692"/>
    </source>
</evidence>
<feature type="transmembrane region" description="Helical" evidence="8">
    <location>
        <begin position="111"/>
        <end position="135"/>
    </location>
</feature>
<keyword evidence="6 8" id="KW-1133">Transmembrane helix</keyword>
<keyword evidence="7 8" id="KW-0472">Membrane</keyword>
<sequence>MIAPLLIIVGTSFNHDATLTFPPDQFSLVWYQEFLTDSRWMRAFANSLLIASATTVLSLVLGTTAAYGIQGVDSRITQVLLPVVLLPLLIPPVVIGIVLVIYMSMLGLFQTYVSIVIAHTLWAAPLVFFVMQAVLSRFDWQLRDAALDLGGTPLEAFRHAALPQIKSGIAAAGLIAFIISLQEFIMALFLSSYATQTVPVLAWSALRQFIDPIISVVSTILMLSIFVVLVPIVLLFSFDWVARQL</sequence>
<dbReference type="AlphaFoldDB" id="A0A3N6LL58"/>
<evidence type="ECO:0000256" key="8">
    <source>
        <dbReference type="RuleBase" id="RU363032"/>
    </source>
</evidence>
<dbReference type="OrthoDB" id="11163at2157"/>
<evidence type="ECO:0000256" key="2">
    <source>
        <dbReference type="ARBA" id="ARBA00022448"/>
    </source>
</evidence>
<evidence type="ECO:0000256" key="7">
    <source>
        <dbReference type="ARBA" id="ARBA00023136"/>
    </source>
</evidence>
<comment type="similarity">
    <text evidence="8">Belongs to the binding-protein-dependent transport system permease family.</text>
</comment>
<dbReference type="PANTHER" id="PTHR43357">
    <property type="entry name" value="INNER MEMBRANE ABC TRANSPORTER PERMEASE PROTEIN YDCV"/>
    <property type="match status" value="1"/>
</dbReference>
<evidence type="ECO:0000313" key="10">
    <source>
        <dbReference type="EMBL" id="RQG89663.1"/>
    </source>
</evidence>
<dbReference type="SUPFAM" id="SSF161098">
    <property type="entry name" value="MetI-like"/>
    <property type="match status" value="1"/>
</dbReference>
<feature type="transmembrane region" description="Helical" evidence="8">
    <location>
        <begin position="79"/>
        <end position="105"/>
    </location>
</feature>
<dbReference type="InterPro" id="IPR035906">
    <property type="entry name" value="MetI-like_sf"/>
</dbReference>
<keyword evidence="11" id="KW-1185">Reference proteome</keyword>
<dbReference type="PANTHER" id="PTHR43357:SF4">
    <property type="entry name" value="INNER MEMBRANE ABC TRANSPORTER PERMEASE PROTEIN YDCV"/>
    <property type="match status" value="1"/>
</dbReference>
<gene>
    <name evidence="10" type="ORF">EA473_21635</name>
</gene>
<feature type="transmembrane region" description="Helical" evidence="8">
    <location>
        <begin position="44"/>
        <end position="67"/>
    </location>
</feature>
<feature type="domain" description="ABC transmembrane type-1" evidence="9">
    <location>
        <begin position="44"/>
        <end position="234"/>
    </location>
</feature>
<evidence type="ECO:0000259" key="9">
    <source>
        <dbReference type="PROSITE" id="PS50928"/>
    </source>
</evidence>
<keyword evidence="4" id="KW-0997">Cell inner membrane</keyword>
<dbReference type="Pfam" id="PF00528">
    <property type="entry name" value="BPD_transp_1"/>
    <property type="match status" value="1"/>
</dbReference>
<reference evidence="10 11" key="1">
    <citation type="submission" date="2018-10" db="EMBL/GenBank/DDBJ databases">
        <title>Natrarchaeobius chitinivorans gen. nov., sp. nov., and Natrarchaeobius haloalkaliphilus sp. nov., alkaliphilic, chitin-utilizing haloarchaea from hypersaline alkaline lakes.</title>
        <authorList>
            <person name="Sorokin D.Y."/>
            <person name="Elcheninov A.G."/>
            <person name="Kostrikina N.A."/>
            <person name="Bale N.J."/>
            <person name="Sinninghe Damste J.S."/>
            <person name="Khijniak T.V."/>
            <person name="Kublanov I.V."/>
            <person name="Toshchakov S.V."/>
        </authorList>
    </citation>
    <scope>NUCLEOTIDE SEQUENCE [LARGE SCALE GENOMIC DNA]</scope>
    <source>
        <strain evidence="10 11">AArcht4T</strain>
    </source>
</reference>
<dbReference type="Proteomes" id="UP000282323">
    <property type="component" value="Unassembled WGS sequence"/>
</dbReference>
<dbReference type="PROSITE" id="PS50928">
    <property type="entry name" value="ABC_TM1"/>
    <property type="match status" value="1"/>
</dbReference>
<dbReference type="CDD" id="cd06261">
    <property type="entry name" value="TM_PBP2"/>
    <property type="match status" value="1"/>
</dbReference>
<dbReference type="GO" id="GO:0055085">
    <property type="term" value="P:transmembrane transport"/>
    <property type="evidence" value="ECO:0007669"/>
    <property type="project" value="InterPro"/>
</dbReference>
<evidence type="ECO:0000313" key="11">
    <source>
        <dbReference type="Proteomes" id="UP000282323"/>
    </source>
</evidence>
<organism evidence="10 11">
    <name type="scientific">Natrarchaeobius chitinivorans</name>
    <dbReference type="NCBI Taxonomy" id="1679083"/>
    <lineage>
        <taxon>Archaea</taxon>
        <taxon>Methanobacteriati</taxon>
        <taxon>Methanobacteriota</taxon>
        <taxon>Stenosarchaea group</taxon>
        <taxon>Halobacteria</taxon>
        <taxon>Halobacteriales</taxon>
        <taxon>Natrialbaceae</taxon>
        <taxon>Natrarchaeobius</taxon>
    </lineage>
</organism>
<protein>
    <submittedName>
        <fullName evidence="10">ABC transporter permease</fullName>
    </submittedName>
</protein>
<name>A0A3N6LL58_NATCH</name>
<dbReference type="GO" id="GO:0005886">
    <property type="term" value="C:plasma membrane"/>
    <property type="evidence" value="ECO:0007669"/>
    <property type="project" value="UniProtKB-SubCell"/>
</dbReference>
<proteinExistence type="inferred from homology"/>
<keyword evidence="2 8" id="KW-0813">Transport</keyword>
<accession>A0A3N6LL58</accession>